<gene>
    <name evidence="5" type="ORF">F5Z01DRAFT_639088</name>
</gene>
<dbReference type="InterPro" id="IPR035971">
    <property type="entry name" value="CBD_sf"/>
</dbReference>
<feature type="chain" id="PRO_5040434104" description="CBM1 domain-containing protein" evidence="3">
    <location>
        <begin position="23"/>
        <end position="265"/>
    </location>
</feature>
<feature type="signal peptide" evidence="3">
    <location>
        <begin position="1"/>
        <end position="22"/>
    </location>
</feature>
<evidence type="ECO:0000256" key="2">
    <source>
        <dbReference type="SAM" id="MobiDB-lite"/>
    </source>
</evidence>
<dbReference type="PROSITE" id="PS51164">
    <property type="entry name" value="CBM1_2"/>
    <property type="match status" value="1"/>
</dbReference>
<accession>A0A9P8CM92</accession>
<dbReference type="Pfam" id="PF00734">
    <property type="entry name" value="CBM_1"/>
    <property type="match status" value="1"/>
</dbReference>
<feature type="compositionally biased region" description="Low complexity" evidence="2">
    <location>
        <begin position="62"/>
        <end position="102"/>
    </location>
</feature>
<name>A0A9P8CM92_9HYPO</name>
<dbReference type="OrthoDB" id="70316at2759"/>
<organism evidence="5 6">
    <name type="scientific">Emericellopsis atlantica</name>
    <dbReference type="NCBI Taxonomy" id="2614577"/>
    <lineage>
        <taxon>Eukaryota</taxon>
        <taxon>Fungi</taxon>
        <taxon>Dikarya</taxon>
        <taxon>Ascomycota</taxon>
        <taxon>Pezizomycotina</taxon>
        <taxon>Sordariomycetes</taxon>
        <taxon>Hypocreomycetidae</taxon>
        <taxon>Hypocreales</taxon>
        <taxon>Bionectriaceae</taxon>
        <taxon>Emericellopsis</taxon>
    </lineage>
</organism>
<dbReference type="AlphaFoldDB" id="A0A9P8CM92"/>
<evidence type="ECO:0000256" key="3">
    <source>
        <dbReference type="SAM" id="SignalP"/>
    </source>
</evidence>
<dbReference type="SUPFAM" id="SSF57180">
    <property type="entry name" value="Cellulose-binding domain"/>
    <property type="match status" value="1"/>
</dbReference>
<dbReference type="GeneID" id="70293321"/>
<reference evidence="5" key="1">
    <citation type="journal article" date="2021" name="IMA Fungus">
        <title>Genomic characterization of three marine fungi, including Emericellopsis atlantica sp. nov. with signatures of a generalist lifestyle and marine biomass degradation.</title>
        <authorList>
            <person name="Hagestad O.C."/>
            <person name="Hou L."/>
            <person name="Andersen J.H."/>
            <person name="Hansen E.H."/>
            <person name="Altermark B."/>
            <person name="Li C."/>
            <person name="Kuhnert E."/>
            <person name="Cox R.J."/>
            <person name="Crous P.W."/>
            <person name="Spatafora J.W."/>
            <person name="Lail K."/>
            <person name="Amirebrahimi M."/>
            <person name="Lipzen A."/>
            <person name="Pangilinan J."/>
            <person name="Andreopoulos W."/>
            <person name="Hayes R.D."/>
            <person name="Ng V."/>
            <person name="Grigoriev I.V."/>
            <person name="Jackson S.A."/>
            <person name="Sutton T.D.S."/>
            <person name="Dobson A.D.W."/>
            <person name="Rama T."/>
        </authorList>
    </citation>
    <scope>NUCLEOTIDE SEQUENCE</scope>
    <source>
        <strain evidence="5">TS7</strain>
    </source>
</reference>
<protein>
    <recommendedName>
        <fullName evidence="4">CBM1 domain-containing protein</fullName>
    </recommendedName>
</protein>
<dbReference type="GO" id="GO:0005576">
    <property type="term" value="C:extracellular region"/>
    <property type="evidence" value="ECO:0007669"/>
    <property type="project" value="InterPro"/>
</dbReference>
<keyword evidence="1 3" id="KW-0732">Signal</keyword>
<dbReference type="Proteomes" id="UP000887229">
    <property type="component" value="Unassembled WGS sequence"/>
</dbReference>
<dbReference type="PROSITE" id="PS00562">
    <property type="entry name" value="CBM1_1"/>
    <property type="match status" value="1"/>
</dbReference>
<evidence type="ECO:0000256" key="1">
    <source>
        <dbReference type="ARBA" id="ARBA00022729"/>
    </source>
</evidence>
<dbReference type="EMBL" id="MU251266">
    <property type="protein sequence ID" value="KAG9251790.1"/>
    <property type="molecule type" value="Genomic_DNA"/>
</dbReference>
<keyword evidence="6" id="KW-1185">Reference proteome</keyword>
<dbReference type="GO" id="GO:0030248">
    <property type="term" value="F:cellulose binding"/>
    <property type="evidence" value="ECO:0007669"/>
    <property type="project" value="InterPro"/>
</dbReference>
<sequence length="265" mass="28576">MKTSQLAAPFLSTILASQVVTAQSGAWQQCGGNNWTGAKTCVSGYTCEVINEWYHQCVPGSPNTAPATTKTTTKPSSTITTTTRPTGTVPPTTTQDTTTTTTGEAGGGDLPPFPSTLLPSHYFVRAVASPNFHSYLQAKPTRTPGTAYLDENTGAGQFRLESGQLVYNIGEGLEPLYMNVEKPDDLTQRKLTTSFKPTKNTFGTFKFQGDTLTWSTPEISRPNEAAWLVCEDQELFINTGAYLYQTPAGCFDQTIHSYGGSTPDV</sequence>
<dbReference type="GO" id="GO:0005975">
    <property type="term" value="P:carbohydrate metabolic process"/>
    <property type="evidence" value="ECO:0007669"/>
    <property type="project" value="InterPro"/>
</dbReference>
<dbReference type="SMART" id="SM00236">
    <property type="entry name" value="fCBD"/>
    <property type="match status" value="1"/>
</dbReference>
<evidence type="ECO:0000313" key="5">
    <source>
        <dbReference type="EMBL" id="KAG9251790.1"/>
    </source>
</evidence>
<dbReference type="RefSeq" id="XP_046115714.1">
    <property type="nucleotide sequence ID" value="XM_046262418.1"/>
</dbReference>
<evidence type="ECO:0000259" key="4">
    <source>
        <dbReference type="PROSITE" id="PS51164"/>
    </source>
</evidence>
<evidence type="ECO:0000313" key="6">
    <source>
        <dbReference type="Proteomes" id="UP000887229"/>
    </source>
</evidence>
<dbReference type="InterPro" id="IPR000254">
    <property type="entry name" value="CBD"/>
</dbReference>
<proteinExistence type="predicted"/>
<feature type="domain" description="CBM1" evidence="4">
    <location>
        <begin position="22"/>
        <end position="58"/>
    </location>
</feature>
<comment type="caution">
    <text evidence="5">The sequence shown here is derived from an EMBL/GenBank/DDBJ whole genome shotgun (WGS) entry which is preliminary data.</text>
</comment>
<feature type="region of interest" description="Disordered" evidence="2">
    <location>
        <begin position="61"/>
        <end position="110"/>
    </location>
</feature>